<protein>
    <submittedName>
        <fullName evidence="9">Inner membrane protein YabI</fullName>
    </submittedName>
</protein>
<accession>A0A3P5XMK2</accession>
<organism evidence="9 10">
    <name type="scientific">Pseudogemmobacter humi</name>
    <dbReference type="NCBI Taxonomy" id="2483812"/>
    <lineage>
        <taxon>Bacteria</taxon>
        <taxon>Pseudomonadati</taxon>
        <taxon>Pseudomonadota</taxon>
        <taxon>Alphaproteobacteria</taxon>
        <taxon>Rhodobacterales</taxon>
        <taxon>Paracoccaceae</taxon>
        <taxon>Pseudogemmobacter</taxon>
    </lineage>
</organism>
<dbReference type="EMBL" id="UXAW01000090">
    <property type="protein sequence ID" value="VDC32021.1"/>
    <property type="molecule type" value="Genomic_DNA"/>
</dbReference>
<dbReference type="Pfam" id="PF09335">
    <property type="entry name" value="VTT_dom"/>
    <property type="match status" value="1"/>
</dbReference>
<gene>
    <name evidence="9" type="primary">yabI</name>
    <name evidence="9" type="ORF">XINFAN_03276</name>
</gene>
<dbReference type="InterPro" id="IPR032816">
    <property type="entry name" value="VTT_dom"/>
</dbReference>
<sequence>MSDWIDQIIAFIERHHALAPWLMAVFAAAETTAFLSILIPSTAIMVAVGAFAANGVLNFTTLWIGASLGAMAGSFFSFWLGRRYGVTILTMRPLKDHPDWVTKADAAFTRWGPVTLFAGHFTTVLRPVVFLMAGMSGMTLFRFAFWNVLGCLAWAFVVLKFGEVGGIAISWIWERLAG</sequence>
<dbReference type="PANTHER" id="PTHR30353">
    <property type="entry name" value="INNER MEMBRANE PROTEIN DEDA-RELATED"/>
    <property type="match status" value="1"/>
</dbReference>
<proteinExistence type="inferred from homology"/>
<keyword evidence="3 7" id="KW-1003">Cell membrane</keyword>
<name>A0A3P5XMK2_9RHOB</name>
<reference evidence="9 10" key="1">
    <citation type="submission" date="2018-11" db="EMBL/GenBank/DDBJ databases">
        <authorList>
            <person name="Criscuolo A."/>
        </authorList>
    </citation>
    <scope>NUCLEOTIDE SEQUENCE [LARGE SCALE GENOMIC DNA]</scope>
    <source>
        <strain evidence="9">ACIP111625</strain>
    </source>
</reference>
<dbReference type="RefSeq" id="WP_124087979.1">
    <property type="nucleotide sequence ID" value="NZ_UXAW01000090.1"/>
</dbReference>
<evidence type="ECO:0000256" key="1">
    <source>
        <dbReference type="ARBA" id="ARBA00004651"/>
    </source>
</evidence>
<dbReference type="PANTHER" id="PTHR30353:SF15">
    <property type="entry name" value="INNER MEMBRANE PROTEIN YABI"/>
    <property type="match status" value="1"/>
</dbReference>
<keyword evidence="10" id="KW-1185">Reference proteome</keyword>
<evidence type="ECO:0000256" key="6">
    <source>
        <dbReference type="ARBA" id="ARBA00023136"/>
    </source>
</evidence>
<dbReference type="OrthoDB" id="9801622at2"/>
<comment type="similarity">
    <text evidence="2 7">Belongs to the DedA family.</text>
</comment>
<evidence type="ECO:0000256" key="4">
    <source>
        <dbReference type="ARBA" id="ARBA00022692"/>
    </source>
</evidence>
<keyword evidence="6 7" id="KW-0472">Membrane</keyword>
<keyword evidence="4 7" id="KW-0812">Transmembrane</keyword>
<dbReference type="AlphaFoldDB" id="A0A3P5XMK2"/>
<evidence type="ECO:0000313" key="9">
    <source>
        <dbReference type="EMBL" id="VDC32021.1"/>
    </source>
</evidence>
<feature type="transmembrane region" description="Helical" evidence="7">
    <location>
        <begin position="128"/>
        <end position="146"/>
    </location>
</feature>
<evidence type="ECO:0000256" key="5">
    <source>
        <dbReference type="ARBA" id="ARBA00022989"/>
    </source>
</evidence>
<evidence type="ECO:0000256" key="3">
    <source>
        <dbReference type="ARBA" id="ARBA00022475"/>
    </source>
</evidence>
<evidence type="ECO:0000256" key="7">
    <source>
        <dbReference type="RuleBase" id="RU367016"/>
    </source>
</evidence>
<feature type="transmembrane region" description="Helical" evidence="7">
    <location>
        <begin position="59"/>
        <end position="81"/>
    </location>
</feature>
<dbReference type="GO" id="GO:0005886">
    <property type="term" value="C:plasma membrane"/>
    <property type="evidence" value="ECO:0007669"/>
    <property type="project" value="UniProtKB-SubCell"/>
</dbReference>
<feature type="domain" description="VTT" evidence="8">
    <location>
        <begin position="39"/>
        <end position="163"/>
    </location>
</feature>
<feature type="transmembrane region" description="Helical" evidence="7">
    <location>
        <begin position="152"/>
        <end position="173"/>
    </location>
</feature>
<comment type="subcellular location">
    <subcellularLocation>
        <location evidence="1 7">Cell membrane</location>
        <topology evidence="1 7">Multi-pass membrane protein</topology>
    </subcellularLocation>
</comment>
<feature type="transmembrane region" description="Helical" evidence="7">
    <location>
        <begin position="21"/>
        <end position="53"/>
    </location>
</feature>
<evidence type="ECO:0000313" key="10">
    <source>
        <dbReference type="Proteomes" id="UP000277498"/>
    </source>
</evidence>
<dbReference type="Proteomes" id="UP000277498">
    <property type="component" value="Unassembled WGS sequence"/>
</dbReference>
<evidence type="ECO:0000256" key="2">
    <source>
        <dbReference type="ARBA" id="ARBA00010792"/>
    </source>
</evidence>
<dbReference type="InterPro" id="IPR032818">
    <property type="entry name" value="DedA-like"/>
</dbReference>
<keyword evidence="5 7" id="KW-1133">Transmembrane helix</keyword>
<evidence type="ECO:0000259" key="8">
    <source>
        <dbReference type="Pfam" id="PF09335"/>
    </source>
</evidence>